<feature type="region of interest" description="Disordered" evidence="1">
    <location>
        <begin position="99"/>
        <end position="246"/>
    </location>
</feature>
<evidence type="ECO:0000313" key="3">
    <source>
        <dbReference type="Proteomes" id="UP000541558"/>
    </source>
</evidence>
<gene>
    <name evidence="2" type="ORF">D9611_013456</name>
</gene>
<dbReference type="AlphaFoldDB" id="A0A8H5F9N7"/>
<feature type="region of interest" description="Disordered" evidence="1">
    <location>
        <begin position="1"/>
        <end position="21"/>
    </location>
</feature>
<evidence type="ECO:0000313" key="2">
    <source>
        <dbReference type="EMBL" id="KAF5328960.1"/>
    </source>
</evidence>
<keyword evidence="3" id="KW-1185">Reference proteome</keyword>
<name>A0A8H5F9N7_9AGAR</name>
<dbReference type="Proteomes" id="UP000541558">
    <property type="component" value="Unassembled WGS sequence"/>
</dbReference>
<proteinExistence type="predicted"/>
<comment type="caution">
    <text evidence="2">The sequence shown here is derived from an EMBL/GenBank/DDBJ whole genome shotgun (WGS) entry which is preliminary data.</text>
</comment>
<feature type="compositionally biased region" description="Polar residues" evidence="1">
    <location>
        <begin position="104"/>
        <end position="118"/>
    </location>
</feature>
<protein>
    <submittedName>
        <fullName evidence="2">Uncharacterized protein</fullName>
    </submittedName>
</protein>
<organism evidence="2 3">
    <name type="scientific">Ephemerocybe angulata</name>
    <dbReference type="NCBI Taxonomy" id="980116"/>
    <lineage>
        <taxon>Eukaryota</taxon>
        <taxon>Fungi</taxon>
        <taxon>Dikarya</taxon>
        <taxon>Basidiomycota</taxon>
        <taxon>Agaricomycotina</taxon>
        <taxon>Agaricomycetes</taxon>
        <taxon>Agaricomycetidae</taxon>
        <taxon>Agaricales</taxon>
        <taxon>Agaricineae</taxon>
        <taxon>Psathyrellaceae</taxon>
        <taxon>Ephemerocybe</taxon>
    </lineage>
</organism>
<evidence type="ECO:0000256" key="1">
    <source>
        <dbReference type="SAM" id="MobiDB-lite"/>
    </source>
</evidence>
<dbReference type="EMBL" id="JAACJK010000124">
    <property type="protein sequence ID" value="KAF5328960.1"/>
    <property type="molecule type" value="Genomic_DNA"/>
</dbReference>
<sequence length="300" mass="31730">MPVVIDTPLPQQENHPITFADMGTKPTKTKRHMKDQPFISPQFQRHLDHFKTCQPCRVDLNDCSVSQLARLEVYAQHAETCSGCRRITSDCMADASTDPEANGVISQGPSGNRGSTYALSKGQAHASGLGKEASSKGNSASAPVVGGGSHETPIVIDEEDDAPDPAPAKPSKSKIAAQLLAKLTTEKDQGVVPNPASAPSKGRAPNPASAPSKGRAPNPAPAPSKGRAPNPAPAPSKAEVEAKPGKGDPLKFADIRVMKKQLTRLRYQFIILIFLQLVNSDMTSGYAFGIGLAMLVLHFA</sequence>
<accession>A0A8H5F9N7</accession>
<reference evidence="2 3" key="1">
    <citation type="journal article" date="2020" name="ISME J.">
        <title>Uncovering the hidden diversity of litter-decomposition mechanisms in mushroom-forming fungi.</title>
        <authorList>
            <person name="Floudas D."/>
            <person name="Bentzer J."/>
            <person name="Ahren D."/>
            <person name="Johansson T."/>
            <person name="Persson P."/>
            <person name="Tunlid A."/>
        </authorList>
    </citation>
    <scope>NUCLEOTIDE SEQUENCE [LARGE SCALE GENOMIC DNA]</scope>
    <source>
        <strain evidence="2 3">CBS 175.51</strain>
    </source>
</reference>